<evidence type="ECO:0000313" key="3">
    <source>
        <dbReference type="Proteomes" id="UP000887574"/>
    </source>
</evidence>
<dbReference type="Proteomes" id="UP000887574">
    <property type="component" value="Unplaced"/>
</dbReference>
<dbReference type="WBParaSite" id="jg1024">
    <property type="protein sequence ID" value="jg1024"/>
    <property type="gene ID" value="jg1024"/>
</dbReference>
<feature type="domain" description="RRM" evidence="2">
    <location>
        <begin position="14"/>
        <end position="86"/>
    </location>
</feature>
<protein>
    <submittedName>
        <fullName evidence="4">RRM domain-containing protein</fullName>
    </submittedName>
</protein>
<dbReference type="AlphaFoldDB" id="A0A915CLH0"/>
<keyword evidence="1" id="KW-0694">RNA-binding</keyword>
<dbReference type="InterPro" id="IPR000504">
    <property type="entry name" value="RRM_dom"/>
</dbReference>
<dbReference type="PANTHER" id="PTHR22744:SF17">
    <property type="entry name" value="BTB DOMAIN-CONTAINING PROTEIN"/>
    <property type="match status" value="1"/>
</dbReference>
<proteinExistence type="predicted"/>
<keyword evidence="3" id="KW-1185">Reference proteome</keyword>
<dbReference type="Gene3D" id="3.30.70.330">
    <property type="match status" value="1"/>
</dbReference>
<sequence length="394" mass="44471">MSIITKNNYKMSFNRVFVGRLNEFMTNDDLGQFFRRCGRITDVFRKLDYAFVDFEDAYGAEIAIRELHNTILCGYGRHGQACYIQKRGITSCCQRCQQKGCLSRTLQGFLRFLAFCRKHVPCPNKPPNDQKNHCKIIQRSSENELTDSAKKPDSNQQKKDALTALSVKLETSSLTPPTDTDLRTSKDTAIERGEQIFPDGNFIAKPSAEVEGVGFSEHTKRLKVALQPEIGETQDTQRAVTSTDTITNKYGIPDCFNDCKVVIEGKVLHANKSLLSIYSAKIHSYSLRPNFIYPSSKQVTAANLECLLNVAKKLEVSSVTARCKLFLNNEAECTLSMTKKLYLAQLYGLHSFQTYCINQCNSIAKLKLLKTEEEYELLDGNTMRLLIENATADL</sequence>
<reference evidence="4" key="1">
    <citation type="submission" date="2022-11" db="UniProtKB">
        <authorList>
            <consortium name="WormBaseParasite"/>
        </authorList>
    </citation>
    <scope>IDENTIFICATION</scope>
</reference>
<name>A0A915CLH0_9BILA</name>
<dbReference type="SUPFAM" id="SSF54928">
    <property type="entry name" value="RNA-binding domain, RBD"/>
    <property type="match status" value="1"/>
</dbReference>
<accession>A0A915CLH0</accession>
<dbReference type="SUPFAM" id="SSF54695">
    <property type="entry name" value="POZ domain"/>
    <property type="match status" value="1"/>
</dbReference>
<dbReference type="InterPro" id="IPR035979">
    <property type="entry name" value="RBD_domain_sf"/>
</dbReference>
<dbReference type="SMART" id="SM00360">
    <property type="entry name" value="RRM"/>
    <property type="match status" value="1"/>
</dbReference>
<evidence type="ECO:0000313" key="4">
    <source>
        <dbReference type="WBParaSite" id="jg1024"/>
    </source>
</evidence>
<organism evidence="3 4">
    <name type="scientific">Ditylenchus dipsaci</name>
    <dbReference type="NCBI Taxonomy" id="166011"/>
    <lineage>
        <taxon>Eukaryota</taxon>
        <taxon>Metazoa</taxon>
        <taxon>Ecdysozoa</taxon>
        <taxon>Nematoda</taxon>
        <taxon>Chromadorea</taxon>
        <taxon>Rhabditida</taxon>
        <taxon>Tylenchina</taxon>
        <taxon>Tylenchomorpha</taxon>
        <taxon>Sphaerularioidea</taxon>
        <taxon>Anguinidae</taxon>
        <taxon>Anguininae</taxon>
        <taxon>Ditylenchus</taxon>
    </lineage>
</organism>
<dbReference type="GO" id="GO:0003723">
    <property type="term" value="F:RNA binding"/>
    <property type="evidence" value="ECO:0007669"/>
    <property type="project" value="UniProtKB-UniRule"/>
</dbReference>
<dbReference type="Pfam" id="PF00076">
    <property type="entry name" value="RRM_1"/>
    <property type="match status" value="1"/>
</dbReference>
<evidence type="ECO:0000259" key="2">
    <source>
        <dbReference type="PROSITE" id="PS50102"/>
    </source>
</evidence>
<evidence type="ECO:0000256" key="1">
    <source>
        <dbReference type="PROSITE-ProRule" id="PRU00176"/>
    </source>
</evidence>
<dbReference type="InterPro" id="IPR012677">
    <property type="entry name" value="Nucleotide-bd_a/b_plait_sf"/>
</dbReference>
<dbReference type="PANTHER" id="PTHR22744">
    <property type="entry name" value="HELIX LOOP HELIX PROTEIN 21-RELATED"/>
    <property type="match status" value="1"/>
</dbReference>
<dbReference type="PROSITE" id="PS50102">
    <property type="entry name" value="RRM"/>
    <property type="match status" value="1"/>
</dbReference>
<dbReference type="InterPro" id="IPR011333">
    <property type="entry name" value="SKP1/BTB/POZ_sf"/>
</dbReference>